<sequence length="221" mass="25163">MLIYTATAQAEQTIHLVTPVDQQQAIGKAQAQLIKTLFELSQIPYTLSYRPARRAELELQEQKFDGDAGRSAEFGLRYPKLIRVEPSYFPLYFYAISYEQHIRQWSDLYGLDVAYPRGIVTVELQLGGRANLNPNDSISACIRMVKARRVQVCVLNSGTPVDHEFHSATPALKKDEFARMGTHIWLDPKHQAVAKKLSRALEKMQKDGSLARFQQQITKLE</sequence>
<dbReference type="KEGG" id="cmav:ABHF33_10540"/>
<dbReference type="SUPFAM" id="SSF53850">
    <property type="entry name" value="Periplasmic binding protein-like II"/>
    <property type="match status" value="1"/>
</dbReference>
<dbReference type="RefSeq" id="WP_348943930.1">
    <property type="nucleotide sequence ID" value="NZ_CP157355.1"/>
</dbReference>
<evidence type="ECO:0008006" key="2">
    <source>
        <dbReference type="Google" id="ProtNLM"/>
    </source>
</evidence>
<evidence type="ECO:0000313" key="1">
    <source>
        <dbReference type="EMBL" id="XBL99510.1"/>
    </source>
</evidence>
<dbReference type="EMBL" id="CP157355">
    <property type="protein sequence ID" value="XBL99510.1"/>
    <property type="molecule type" value="Genomic_DNA"/>
</dbReference>
<reference evidence="1" key="1">
    <citation type="submission" date="2024-05" db="EMBL/GenBank/DDBJ databases">
        <authorList>
            <person name="Yang L."/>
            <person name="Pan L."/>
        </authorList>
    </citation>
    <scope>NUCLEOTIDE SEQUENCE</scope>
    <source>
        <strain evidence="1">FCG-7</strain>
    </source>
</reference>
<protein>
    <recommendedName>
        <fullName evidence="2">Transporter substrate-binding domain-containing protein</fullName>
    </recommendedName>
</protein>
<name>A0AAU7F5U7_9NEIS</name>
<dbReference type="Gene3D" id="3.40.190.10">
    <property type="entry name" value="Periplasmic binding protein-like II"/>
    <property type="match status" value="2"/>
</dbReference>
<accession>A0AAU7F5U7</accession>
<gene>
    <name evidence="1" type="ORF">ABHF33_10540</name>
</gene>
<organism evidence="1">
    <name type="scientific">Chitinibacter mangrovi</name>
    <dbReference type="NCBI Taxonomy" id="3153927"/>
    <lineage>
        <taxon>Bacteria</taxon>
        <taxon>Pseudomonadati</taxon>
        <taxon>Pseudomonadota</taxon>
        <taxon>Betaproteobacteria</taxon>
        <taxon>Neisseriales</taxon>
        <taxon>Chitinibacteraceae</taxon>
        <taxon>Chitinibacter</taxon>
    </lineage>
</organism>
<dbReference type="AlphaFoldDB" id="A0AAU7F5U7"/>
<proteinExistence type="predicted"/>